<dbReference type="EMBL" id="SJSN01000020">
    <property type="protein sequence ID" value="TCD00757.1"/>
    <property type="molecule type" value="Genomic_DNA"/>
</dbReference>
<dbReference type="OrthoDB" id="1082472at2"/>
<comment type="caution">
    <text evidence="2">The sequence shown here is derived from an EMBL/GenBank/DDBJ whole genome shotgun (WGS) entry which is preliminary data.</text>
</comment>
<protein>
    <submittedName>
        <fullName evidence="2">DUF5017 domain-containing protein</fullName>
    </submittedName>
</protein>
<dbReference type="Proteomes" id="UP000291485">
    <property type="component" value="Unassembled WGS sequence"/>
</dbReference>
<name>A0A4V2ML56_9SPHI</name>
<accession>A0A4V2ML56</accession>
<evidence type="ECO:0000259" key="1">
    <source>
        <dbReference type="Pfam" id="PF16409"/>
    </source>
</evidence>
<feature type="domain" description="DUF5017" evidence="1">
    <location>
        <begin position="29"/>
        <end position="202"/>
    </location>
</feature>
<evidence type="ECO:0000313" key="2">
    <source>
        <dbReference type="EMBL" id="TCD00757.1"/>
    </source>
</evidence>
<gene>
    <name evidence="2" type="ORF">EZ449_19860</name>
</gene>
<dbReference type="AlphaFoldDB" id="A0A4V2ML56"/>
<dbReference type="Pfam" id="PF16409">
    <property type="entry name" value="DUF5017"/>
    <property type="match status" value="1"/>
</dbReference>
<sequence>MQVINSPIKTKEMKYSIYTLLIAITFLLACKKDLTTDQPTVEISLTNARSVIGDTLVFKLGDTCKFTLGGYSDNVVFWAGLPGNKYEFRSRSLAFGTPRLSFTSTAQFGTQNNTLQVLATNKLPLKDSASVVNAAWVNITPRTPIATSATAVNTGPVNLSDLVTGASDSLFIAFKYTGLTGSTQRTWTITNYLVNNVLSDYTFTLSSLAADNAFWTRYGNVWSPASSRWVATTTALTIVGGAATAPSNTSWIISKPLFVGRIAPDIPTATVKNITASAPSSYNYKYTAIGKYKITFVSYNITADDSQMALKEFSVKIIP</sequence>
<proteinExistence type="predicted"/>
<organism evidence="2 3">
    <name type="scientific">Pedobacter frigidisoli</name>
    <dbReference type="NCBI Taxonomy" id="2530455"/>
    <lineage>
        <taxon>Bacteria</taxon>
        <taxon>Pseudomonadati</taxon>
        <taxon>Bacteroidota</taxon>
        <taxon>Sphingobacteriia</taxon>
        <taxon>Sphingobacteriales</taxon>
        <taxon>Sphingobacteriaceae</taxon>
        <taxon>Pedobacter</taxon>
    </lineage>
</organism>
<reference evidence="2 3" key="1">
    <citation type="submission" date="2019-02" db="EMBL/GenBank/DDBJ databases">
        <title>Pedobacter sp. RP-3-11 sp. nov., isolated from Arctic soil.</title>
        <authorList>
            <person name="Dahal R.H."/>
        </authorList>
    </citation>
    <scope>NUCLEOTIDE SEQUENCE [LARGE SCALE GENOMIC DNA]</scope>
    <source>
        <strain evidence="2 3">RP-3-11</strain>
    </source>
</reference>
<evidence type="ECO:0000313" key="3">
    <source>
        <dbReference type="Proteomes" id="UP000291485"/>
    </source>
</evidence>
<dbReference type="InterPro" id="IPR032185">
    <property type="entry name" value="DUF5017"/>
</dbReference>
<keyword evidence="3" id="KW-1185">Reference proteome</keyword>